<name>A0ABS9CDL4_9BACT</name>
<dbReference type="RefSeq" id="WP_158215527.1">
    <property type="nucleotide sequence ID" value="NZ_JADYTN010000005.1"/>
</dbReference>
<evidence type="ECO:0000259" key="1">
    <source>
        <dbReference type="Pfam" id="PF16130"/>
    </source>
</evidence>
<accession>A0ABS9CDL4</accession>
<dbReference type="Pfam" id="PF16130">
    <property type="entry name" value="DUF4842"/>
    <property type="match status" value="1"/>
</dbReference>
<protein>
    <submittedName>
        <fullName evidence="2">DUF4842 domain-containing protein</fullName>
    </submittedName>
</protein>
<dbReference type="EMBL" id="JADYTN010000005">
    <property type="protein sequence ID" value="MCF2563205.1"/>
    <property type="molecule type" value="Genomic_DNA"/>
</dbReference>
<dbReference type="Proteomes" id="UP001200470">
    <property type="component" value="Unassembled WGS sequence"/>
</dbReference>
<keyword evidence="3" id="KW-1185">Reference proteome</keyword>
<evidence type="ECO:0000313" key="2">
    <source>
        <dbReference type="EMBL" id="MCF2563205.1"/>
    </source>
</evidence>
<dbReference type="InterPro" id="IPR032295">
    <property type="entry name" value="DUF4842"/>
</dbReference>
<comment type="caution">
    <text evidence="2">The sequence shown here is derived from an EMBL/GenBank/DDBJ whole genome shotgun (WGS) entry which is preliminary data.</text>
</comment>
<evidence type="ECO:0000313" key="3">
    <source>
        <dbReference type="Proteomes" id="UP001200470"/>
    </source>
</evidence>
<reference evidence="2 3" key="1">
    <citation type="submission" date="2020-12" db="EMBL/GenBank/DDBJ databases">
        <title>Whole genome sequences of gut porcine anaerobes.</title>
        <authorList>
            <person name="Kubasova T."/>
            <person name="Jahodarova E."/>
            <person name="Rychlik I."/>
        </authorList>
    </citation>
    <scope>NUCLEOTIDE SEQUENCE [LARGE SCALE GENOMIC DNA]</scope>
    <source>
        <strain evidence="2 3">An925</strain>
    </source>
</reference>
<gene>
    <name evidence="2" type="ORF">I6E12_03650</name>
</gene>
<organism evidence="2 3">
    <name type="scientific">Xylanibacter brevis</name>
    <dbReference type="NCBI Taxonomy" id="83231"/>
    <lineage>
        <taxon>Bacteria</taxon>
        <taxon>Pseudomonadati</taxon>
        <taxon>Bacteroidota</taxon>
        <taxon>Bacteroidia</taxon>
        <taxon>Bacteroidales</taxon>
        <taxon>Prevotellaceae</taxon>
        <taxon>Xylanibacter</taxon>
    </lineage>
</organism>
<sequence>MTKSDKGGHHPFALEIPLPSIADPKHSKIFVPATEGKKIDEEFPNFKSWATSDGQNSQDWYMHRK</sequence>
<feature type="domain" description="DUF4842" evidence="1">
    <location>
        <begin position="10"/>
        <end position="61"/>
    </location>
</feature>
<proteinExistence type="predicted"/>